<name>A0A6A6WXH0_9PLEO</name>
<dbReference type="EMBL" id="MU002203">
    <property type="protein sequence ID" value="KAF2788594.1"/>
    <property type="molecule type" value="Genomic_DNA"/>
</dbReference>
<dbReference type="AlphaFoldDB" id="A0A6A6WXH0"/>
<evidence type="ECO:0000256" key="2">
    <source>
        <dbReference type="ARBA" id="ARBA00022448"/>
    </source>
</evidence>
<dbReference type="GO" id="GO:0005524">
    <property type="term" value="F:ATP binding"/>
    <property type="evidence" value="ECO:0007669"/>
    <property type="project" value="UniProtKB-KW"/>
</dbReference>
<evidence type="ECO:0000256" key="3">
    <source>
        <dbReference type="ARBA" id="ARBA00022692"/>
    </source>
</evidence>
<feature type="transmembrane region" description="Helical" evidence="8">
    <location>
        <begin position="1017"/>
        <end position="1038"/>
    </location>
</feature>
<feature type="transmembrane region" description="Helical" evidence="8">
    <location>
        <begin position="99"/>
        <end position="119"/>
    </location>
</feature>
<feature type="transmembrane region" description="Helical" evidence="8">
    <location>
        <begin position="1116"/>
        <end position="1141"/>
    </location>
</feature>
<evidence type="ECO:0000259" key="9">
    <source>
        <dbReference type="PROSITE" id="PS50893"/>
    </source>
</evidence>
<feature type="transmembrane region" description="Helical" evidence="8">
    <location>
        <begin position="31"/>
        <end position="52"/>
    </location>
</feature>
<proteinExistence type="predicted"/>
<dbReference type="FunFam" id="1.20.1560.10:FF:000055">
    <property type="entry name" value="ABC multidrug transporter (Eurofung)"/>
    <property type="match status" value="1"/>
</dbReference>
<dbReference type="Gene3D" id="1.20.1560.10">
    <property type="entry name" value="ABC transporter type 1, transmembrane domain"/>
    <property type="match status" value="2"/>
</dbReference>
<feature type="transmembrane region" description="Helical" evidence="8">
    <location>
        <begin position="266"/>
        <end position="292"/>
    </location>
</feature>
<keyword evidence="3 8" id="KW-0812">Transmembrane</keyword>
<dbReference type="InterPro" id="IPR050173">
    <property type="entry name" value="ABC_transporter_C-like"/>
</dbReference>
<keyword evidence="7 8" id="KW-0472">Membrane</keyword>
<dbReference type="SUPFAM" id="SSF52540">
    <property type="entry name" value="P-loop containing nucleoside triphosphate hydrolases"/>
    <property type="match status" value="2"/>
</dbReference>
<feature type="transmembrane region" description="Helical" evidence="8">
    <location>
        <begin position="940"/>
        <end position="967"/>
    </location>
</feature>
<dbReference type="InterPro" id="IPR003593">
    <property type="entry name" value="AAA+_ATPase"/>
</dbReference>
<feature type="transmembrane region" description="Helical" evidence="8">
    <location>
        <begin position="312"/>
        <end position="335"/>
    </location>
</feature>
<dbReference type="InterPro" id="IPR003439">
    <property type="entry name" value="ABC_transporter-like_ATP-bd"/>
</dbReference>
<dbReference type="Proteomes" id="UP000799757">
    <property type="component" value="Unassembled WGS sequence"/>
</dbReference>
<evidence type="ECO:0000256" key="6">
    <source>
        <dbReference type="ARBA" id="ARBA00022989"/>
    </source>
</evidence>
<dbReference type="PANTHER" id="PTHR24223:SF345">
    <property type="entry name" value="ABC MULTIDRUG TRANSPORTER (EUROFUNG)"/>
    <property type="match status" value="1"/>
</dbReference>
<dbReference type="PANTHER" id="PTHR24223">
    <property type="entry name" value="ATP-BINDING CASSETTE SUB-FAMILY C"/>
    <property type="match status" value="1"/>
</dbReference>
<evidence type="ECO:0000313" key="11">
    <source>
        <dbReference type="EMBL" id="KAF2788594.1"/>
    </source>
</evidence>
<dbReference type="CDD" id="cd18580">
    <property type="entry name" value="ABC_6TM_ABCC_D2"/>
    <property type="match status" value="1"/>
</dbReference>
<evidence type="ECO:0000259" key="10">
    <source>
        <dbReference type="PROSITE" id="PS50929"/>
    </source>
</evidence>
<dbReference type="InterPro" id="IPR011527">
    <property type="entry name" value="ABC1_TM_dom"/>
</dbReference>
<dbReference type="InterPro" id="IPR056227">
    <property type="entry name" value="TMD0_ABC"/>
</dbReference>
<dbReference type="InterPro" id="IPR044726">
    <property type="entry name" value="ABCC_6TM_D2"/>
</dbReference>
<feature type="domain" description="ABC transporter" evidence="9">
    <location>
        <begin position="618"/>
        <end position="847"/>
    </location>
</feature>
<keyword evidence="2" id="KW-0813">Transport</keyword>
<dbReference type="PROSITE" id="PS50893">
    <property type="entry name" value="ABC_TRANSPORTER_2"/>
    <property type="match status" value="1"/>
</dbReference>
<dbReference type="GO" id="GO:0016020">
    <property type="term" value="C:membrane"/>
    <property type="evidence" value="ECO:0007669"/>
    <property type="project" value="UniProtKB-SubCell"/>
</dbReference>
<dbReference type="PROSITE" id="PS50929">
    <property type="entry name" value="ABC_TM1F"/>
    <property type="match status" value="2"/>
</dbReference>
<feature type="transmembrane region" description="Helical" evidence="8">
    <location>
        <begin position="409"/>
        <end position="429"/>
    </location>
</feature>
<dbReference type="OrthoDB" id="6500128at2759"/>
<dbReference type="Pfam" id="PF00005">
    <property type="entry name" value="ABC_tran"/>
    <property type="match status" value="1"/>
</dbReference>
<feature type="transmembrane region" description="Helical" evidence="8">
    <location>
        <begin position="903"/>
        <end position="928"/>
    </location>
</feature>
<feature type="transmembrane region" description="Helical" evidence="8">
    <location>
        <begin position="489"/>
        <end position="513"/>
    </location>
</feature>
<dbReference type="SUPFAM" id="SSF90123">
    <property type="entry name" value="ABC transporter transmembrane region"/>
    <property type="match status" value="2"/>
</dbReference>
<gene>
    <name evidence="11" type="ORF">K505DRAFT_366344</name>
</gene>
<feature type="transmembrane region" description="Helical" evidence="8">
    <location>
        <begin position="131"/>
        <end position="153"/>
    </location>
</feature>
<feature type="domain" description="ABC transmembrane type-1" evidence="10">
    <location>
        <begin position="903"/>
        <end position="1181"/>
    </location>
</feature>
<dbReference type="FunFam" id="1.20.1560.10:FF:000066">
    <property type="entry name" value="ABC multidrug transporter (Eurofung)"/>
    <property type="match status" value="1"/>
</dbReference>
<dbReference type="InterPro" id="IPR027417">
    <property type="entry name" value="P-loop_NTPase"/>
</dbReference>
<evidence type="ECO:0000313" key="12">
    <source>
        <dbReference type="Proteomes" id="UP000799757"/>
    </source>
</evidence>
<dbReference type="SMART" id="SM00382">
    <property type="entry name" value="AAA"/>
    <property type="match status" value="1"/>
</dbReference>
<keyword evidence="5" id="KW-0067">ATP-binding</keyword>
<evidence type="ECO:0000256" key="1">
    <source>
        <dbReference type="ARBA" id="ARBA00004141"/>
    </source>
</evidence>
<organism evidence="11 12">
    <name type="scientific">Melanomma pulvis-pyrius CBS 109.77</name>
    <dbReference type="NCBI Taxonomy" id="1314802"/>
    <lineage>
        <taxon>Eukaryota</taxon>
        <taxon>Fungi</taxon>
        <taxon>Dikarya</taxon>
        <taxon>Ascomycota</taxon>
        <taxon>Pezizomycotina</taxon>
        <taxon>Dothideomycetes</taxon>
        <taxon>Pleosporomycetidae</taxon>
        <taxon>Pleosporales</taxon>
        <taxon>Melanommataceae</taxon>
        <taxon>Melanomma</taxon>
    </lineage>
</organism>
<keyword evidence="12" id="KW-1185">Reference proteome</keyword>
<evidence type="ECO:0000256" key="5">
    <source>
        <dbReference type="ARBA" id="ARBA00022840"/>
    </source>
</evidence>
<comment type="subcellular location">
    <subcellularLocation>
        <location evidence="1">Membrane</location>
        <topology evidence="1">Multi-pass membrane protein</topology>
    </subcellularLocation>
</comment>
<feature type="transmembrane region" description="Helical" evidence="8">
    <location>
        <begin position="59"/>
        <end position="79"/>
    </location>
</feature>
<evidence type="ECO:0000256" key="8">
    <source>
        <dbReference type="SAM" id="Phobius"/>
    </source>
</evidence>
<dbReference type="GO" id="GO:0016887">
    <property type="term" value="F:ATP hydrolysis activity"/>
    <property type="evidence" value="ECO:0007669"/>
    <property type="project" value="InterPro"/>
</dbReference>
<evidence type="ECO:0000256" key="4">
    <source>
        <dbReference type="ARBA" id="ARBA00022741"/>
    </source>
</evidence>
<reference evidence="11" key="1">
    <citation type="journal article" date="2020" name="Stud. Mycol.">
        <title>101 Dothideomycetes genomes: a test case for predicting lifestyles and emergence of pathogens.</title>
        <authorList>
            <person name="Haridas S."/>
            <person name="Albert R."/>
            <person name="Binder M."/>
            <person name="Bloem J."/>
            <person name="Labutti K."/>
            <person name="Salamov A."/>
            <person name="Andreopoulos B."/>
            <person name="Baker S."/>
            <person name="Barry K."/>
            <person name="Bills G."/>
            <person name="Bluhm B."/>
            <person name="Cannon C."/>
            <person name="Castanera R."/>
            <person name="Culley D."/>
            <person name="Daum C."/>
            <person name="Ezra D."/>
            <person name="Gonzalez J."/>
            <person name="Henrissat B."/>
            <person name="Kuo A."/>
            <person name="Liang C."/>
            <person name="Lipzen A."/>
            <person name="Lutzoni F."/>
            <person name="Magnuson J."/>
            <person name="Mondo S."/>
            <person name="Nolan M."/>
            <person name="Ohm R."/>
            <person name="Pangilinan J."/>
            <person name="Park H.-J."/>
            <person name="Ramirez L."/>
            <person name="Alfaro M."/>
            <person name="Sun H."/>
            <person name="Tritt A."/>
            <person name="Yoshinaga Y."/>
            <person name="Zwiers L.-H."/>
            <person name="Turgeon B."/>
            <person name="Goodwin S."/>
            <person name="Spatafora J."/>
            <person name="Crous P."/>
            <person name="Grigoriev I."/>
        </authorList>
    </citation>
    <scope>NUCLEOTIDE SEQUENCE</scope>
    <source>
        <strain evidence="11">CBS 109.77</strain>
    </source>
</reference>
<feature type="transmembrane region" description="Helical" evidence="8">
    <location>
        <begin position="1044"/>
        <end position="1061"/>
    </location>
</feature>
<feature type="domain" description="ABC transmembrane type-1" evidence="10">
    <location>
        <begin position="279"/>
        <end position="548"/>
    </location>
</feature>
<dbReference type="Pfam" id="PF24357">
    <property type="entry name" value="TMD0_ABC"/>
    <property type="match status" value="1"/>
</dbReference>
<dbReference type="InterPro" id="IPR036640">
    <property type="entry name" value="ABC1_TM_sf"/>
</dbReference>
<accession>A0A6A6WXH0</accession>
<keyword evidence="6 8" id="KW-1133">Transmembrane helix</keyword>
<sequence>MKSSTCLNDNSFGPVVEGCRDDFDFTIKFELIFFSLIPTSLFIVLAAVRISYLSQRPRIVGSVAFQVLKLAFIITYSALQLSRLVFLATASGDVVHMLSVASSAMAFVASLPMAALSFMEHGRSPRPSVILSSYLFLTTLLDIVQTRTLWLSITMHRQTVNTGLFTASLALKVLLLLLEAKKKTKWIHWTADEHSPEESSGILDLGLYIWLKQLFLRGYNGVLDMSHLYHLDEKMSSEYLHERLATCFNGDAPHGRFRLAKALAKALIWPLLLPAAPRIALIGFMFCQPFFISAILKNIPRAGEIGSNNDRYGLIGSAVLIYTGIALSRALYGYFSQRVVYMARGCLSAAIYKKTTESQITASDDAAAVTLMSTDIERIIRGFEGIHEVWANTLEAGLGCWLLQRKLRFAFLSPVIVILICAAAMVWVGNVAGKSQAAWMAKIQNRVGMTSRVIEHIKQVKISGIAGPVEKLIHALRIKELDVGNRFRIVQVVAAVVAFAPQCLSPVFAFAFAGRDLNVATMYESLSYMILLTSPLASLFQEIPNILAAFTCLNRIQIFLEAKPRRDFRNGIGGNQTTQPLLPEDNMTSGNQGTNVTELGSISPLTEKSAIPANEVAISIDNGCFGWTRDRLALSGIQATIRTSQITLVVGPVACGKSTLLKAILGDVPFATGEVRLHPSFSDIAFCDQVPFLASATLKQNIVRYRQFDQKRYDDVIEATALAYDIAFLQFGHDTNIGSGGTTLSGGQKARVSLARALYHGSSLLILDDVFSGLDNNTETEVFRRVFGPHGLVRRRGTTAVLCTHSIRHLPFADHIIALGIDGTIVEQGSFEMLKSNMKYIESLGLEATKHAGEVDNEISENQVKDRPQPHEGNTIQEALNDRSRQLGDFKVYKHYFSTMSKLLIFSLITSCILFAAGTNLPTVWVGYWAADSLSKSNSFYIVIFSLFSALQLIGVFAGAFTSSVLMTKGSGSELHRSALSTVMHAPLSFFTSTNTGTITNLFSQDTTIIDSQLSLYLLNSVFGVVGIFGSAFVVAIASPYLAISYPFLIGIGWTVQMFYLRTSRQLRLLDLEAKSPLYNNFLDTIKGVATIRAFGWVNNELANNRHLLDTSQRPAYLLAMIQQCLVLALNVIVTIMATILTSLATQLRVSSGFTGASLVTLMSFGQSATNLMYSYTALETSIGAVSRLKTFSDTVLPEDQPGENVIPPVGWPHNGAIELRNVSASYATDPSTSSEKPLANLALRNITLSIRAGEKVAICGRTGRQVQP</sequence>
<protein>
    <submittedName>
        <fullName evidence="11">Uncharacterized protein</fullName>
    </submittedName>
</protein>
<dbReference type="Pfam" id="PF00664">
    <property type="entry name" value="ABC_membrane"/>
    <property type="match status" value="1"/>
</dbReference>
<dbReference type="GO" id="GO:0140359">
    <property type="term" value="F:ABC-type transporter activity"/>
    <property type="evidence" value="ECO:0007669"/>
    <property type="project" value="InterPro"/>
</dbReference>
<keyword evidence="4" id="KW-0547">Nucleotide-binding</keyword>
<dbReference type="InterPro" id="IPR017871">
    <property type="entry name" value="ABC_transporter-like_CS"/>
</dbReference>
<evidence type="ECO:0000256" key="7">
    <source>
        <dbReference type="ARBA" id="ARBA00023136"/>
    </source>
</evidence>
<dbReference type="Gene3D" id="3.40.50.300">
    <property type="entry name" value="P-loop containing nucleotide triphosphate hydrolases"/>
    <property type="match status" value="2"/>
</dbReference>
<feature type="transmembrane region" description="Helical" evidence="8">
    <location>
        <begin position="159"/>
        <end position="178"/>
    </location>
</feature>
<dbReference type="PROSITE" id="PS00211">
    <property type="entry name" value="ABC_TRANSPORTER_1"/>
    <property type="match status" value="1"/>
</dbReference>